<comment type="caution">
    <text evidence="3">The sequence shown here is derived from an EMBL/GenBank/DDBJ whole genome shotgun (WGS) entry which is preliminary data.</text>
</comment>
<proteinExistence type="inferred from homology"/>
<dbReference type="STRING" id="1203554.HMPREF1476_00871"/>
<dbReference type="HOGENOM" id="CLU_049301_2_1_4"/>
<dbReference type="PRINTS" id="PR01438">
    <property type="entry name" value="UNVRSLSTRESS"/>
</dbReference>
<evidence type="ECO:0000259" key="2">
    <source>
        <dbReference type="Pfam" id="PF00582"/>
    </source>
</evidence>
<dbReference type="Pfam" id="PF00582">
    <property type="entry name" value="Usp"/>
    <property type="match status" value="2"/>
</dbReference>
<dbReference type="PATRIC" id="fig|1203554.3.peg.886"/>
<dbReference type="Gene3D" id="3.40.50.12370">
    <property type="match status" value="1"/>
</dbReference>
<dbReference type="RefSeq" id="WP_016474196.1">
    <property type="nucleotide sequence ID" value="NZ_KE150480.1"/>
</dbReference>
<dbReference type="InterPro" id="IPR006016">
    <property type="entry name" value="UspA"/>
</dbReference>
<feature type="domain" description="UspA" evidence="2">
    <location>
        <begin position="151"/>
        <end position="295"/>
    </location>
</feature>
<dbReference type="eggNOG" id="COG0589">
    <property type="taxonomic scope" value="Bacteria"/>
</dbReference>
<feature type="domain" description="UspA" evidence="2">
    <location>
        <begin position="2"/>
        <end position="140"/>
    </location>
</feature>
<gene>
    <name evidence="3" type="ORF">HMPREF1476_00871</name>
</gene>
<comment type="similarity">
    <text evidence="1">Belongs to the universal stress protein A family.</text>
</comment>
<reference evidence="3 4" key="1">
    <citation type="submission" date="2013-04" db="EMBL/GenBank/DDBJ databases">
        <title>The Genome Sequence of Sutterella wadsworthensis HGA0223.</title>
        <authorList>
            <consortium name="The Broad Institute Genomics Platform"/>
            <person name="Earl A."/>
            <person name="Ward D."/>
            <person name="Feldgarden M."/>
            <person name="Gevers D."/>
            <person name="Schmidt T.M."/>
            <person name="Dover J."/>
            <person name="Dai D."/>
            <person name="Walker B."/>
            <person name="Young S."/>
            <person name="Zeng Q."/>
            <person name="Gargeya S."/>
            <person name="Fitzgerald M."/>
            <person name="Haas B."/>
            <person name="Abouelleil A."/>
            <person name="Allen A.W."/>
            <person name="Alvarado L."/>
            <person name="Arachchi H.M."/>
            <person name="Berlin A.M."/>
            <person name="Chapman S.B."/>
            <person name="Gainer-Dewar J."/>
            <person name="Goldberg J."/>
            <person name="Griggs A."/>
            <person name="Gujja S."/>
            <person name="Hansen M."/>
            <person name="Howarth C."/>
            <person name="Imamovic A."/>
            <person name="Ireland A."/>
            <person name="Larimer J."/>
            <person name="McCowan C."/>
            <person name="Murphy C."/>
            <person name="Pearson M."/>
            <person name="Poon T.W."/>
            <person name="Priest M."/>
            <person name="Roberts A."/>
            <person name="Saif S."/>
            <person name="Shea T."/>
            <person name="Sisk P."/>
            <person name="Sykes S."/>
            <person name="Wortman J."/>
            <person name="Nusbaum C."/>
            <person name="Birren B."/>
        </authorList>
    </citation>
    <scope>NUCLEOTIDE SEQUENCE [LARGE SCALE GENOMIC DNA]</scope>
    <source>
        <strain evidence="3 4">HGA0223</strain>
    </source>
</reference>
<dbReference type="CDD" id="cd00293">
    <property type="entry name" value="USP-like"/>
    <property type="match status" value="2"/>
</dbReference>
<dbReference type="Proteomes" id="UP000014400">
    <property type="component" value="Unassembled WGS sequence"/>
</dbReference>
<evidence type="ECO:0000256" key="1">
    <source>
        <dbReference type="ARBA" id="ARBA00008791"/>
    </source>
</evidence>
<keyword evidence="4" id="KW-1185">Reference proteome</keyword>
<evidence type="ECO:0000313" key="3">
    <source>
        <dbReference type="EMBL" id="EPE00142.1"/>
    </source>
</evidence>
<accession>S3BID3</accession>
<dbReference type="Gene3D" id="3.40.50.620">
    <property type="entry name" value="HUPs"/>
    <property type="match status" value="1"/>
</dbReference>
<name>S3BID3_9BURK</name>
<dbReference type="PANTHER" id="PTHR46268:SF6">
    <property type="entry name" value="UNIVERSAL STRESS PROTEIN UP12"/>
    <property type="match status" value="1"/>
</dbReference>
<evidence type="ECO:0000313" key="4">
    <source>
        <dbReference type="Proteomes" id="UP000014400"/>
    </source>
</evidence>
<protein>
    <recommendedName>
        <fullName evidence="2">UspA domain-containing protein</fullName>
    </recommendedName>
</protein>
<organism evidence="3 4">
    <name type="scientific">Sutterella wadsworthensis HGA0223</name>
    <dbReference type="NCBI Taxonomy" id="1203554"/>
    <lineage>
        <taxon>Bacteria</taxon>
        <taxon>Pseudomonadati</taxon>
        <taxon>Pseudomonadota</taxon>
        <taxon>Betaproteobacteria</taxon>
        <taxon>Burkholderiales</taxon>
        <taxon>Sutterellaceae</taxon>
        <taxon>Sutterella</taxon>
    </lineage>
</organism>
<dbReference type="EMBL" id="ATCF01000012">
    <property type="protein sequence ID" value="EPE00142.1"/>
    <property type="molecule type" value="Genomic_DNA"/>
</dbReference>
<dbReference type="SUPFAM" id="SSF52402">
    <property type="entry name" value="Adenine nucleotide alpha hydrolases-like"/>
    <property type="match status" value="2"/>
</dbReference>
<dbReference type="InterPro" id="IPR014729">
    <property type="entry name" value="Rossmann-like_a/b/a_fold"/>
</dbReference>
<dbReference type="AlphaFoldDB" id="S3BID3"/>
<dbReference type="PANTHER" id="PTHR46268">
    <property type="entry name" value="STRESS RESPONSE PROTEIN NHAX"/>
    <property type="match status" value="1"/>
</dbReference>
<sequence length="303" mass="32427">MRILIPVDGSTCSRAAVRFIGARSKFMGEKPDVTLLNVQQNIPGTVIEHFSLEAVRSVYEAEGKAIVEKLAPEIEAYGIEPHMAVRIDDCGPAVAKIAVDDNIDLITMGSRGLSPVKSFFLGSVSRSVLEHTTTPVLLVREKELPERENLRLLLAIDGSDYGESAAAFIADHPGLFGPNPTIDVIFVAPDYTKMALAEVDSVTPAPTLKFFEKENQLAWENAVTPVLATLRDAGFDAKAVKRTGDAAEAIAAYAGENADLIVMGSHGWGKFKSAVLGSTAAKVGAATELPILIIRSDKDELLV</sequence>
<dbReference type="InterPro" id="IPR006015">
    <property type="entry name" value="Universal_stress_UspA"/>
</dbReference>